<organism evidence="3 4">
    <name type="scientific">Lagenidium giganteum</name>
    <dbReference type="NCBI Taxonomy" id="4803"/>
    <lineage>
        <taxon>Eukaryota</taxon>
        <taxon>Sar</taxon>
        <taxon>Stramenopiles</taxon>
        <taxon>Oomycota</taxon>
        <taxon>Peronosporomycetes</taxon>
        <taxon>Pythiales</taxon>
        <taxon>Pythiaceae</taxon>
    </lineage>
</organism>
<evidence type="ECO:0000313" key="3">
    <source>
        <dbReference type="EMBL" id="DBA01834.1"/>
    </source>
</evidence>
<dbReference type="InterPro" id="IPR029526">
    <property type="entry name" value="PGBD"/>
</dbReference>
<feature type="compositionally biased region" description="Basic residues" evidence="1">
    <location>
        <begin position="871"/>
        <end position="881"/>
    </location>
</feature>
<feature type="compositionally biased region" description="Acidic residues" evidence="1">
    <location>
        <begin position="35"/>
        <end position="76"/>
    </location>
</feature>
<name>A0AAV2Z8I6_9STRA</name>
<comment type="caution">
    <text evidence="3">The sequence shown here is derived from an EMBL/GenBank/DDBJ whole genome shotgun (WGS) entry which is preliminary data.</text>
</comment>
<feature type="compositionally biased region" description="Basic and acidic residues" evidence="1">
    <location>
        <begin position="882"/>
        <end position="894"/>
    </location>
</feature>
<feature type="compositionally biased region" description="Acidic residues" evidence="1">
    <location>
        <begin position="98"/>
        <end position="136"/>
    </location>
</feature>
<dbReference type="PANTHER" id="PTHR46599:SF3">
    <property type="entry name" value="PIGGYBAC TRANSPOSABLE ELEMENT-DERIVED PROTEIN 4"/>
    <property type="match status" value="1"/>
</dbReference>
<proteinExistence type="predicted"/>
<feature type="region of interest" description="Disordered" evidence="1">
    <location>
        <begin position="219"/>
        <end position="272"/>
    </location>
</feature>
<feature type="domain" description="PiggyBac transposable element-derived protein" evidence="2">
    <location>
        <begin position="352"/>
        <end position="741"/>
    </location>
</feature>
<evidence type="ECO:0000313" key="4">
    <source>
        <dbReference type="Proteomes" id="UP001146120"/>
    </source>
</evidence>
<sequence length="894" mass="99262">MAAQRPLTSSIRARLIAEAARERATNNTRATHEAAEEEVSVEDEGAASAEEAEVVEDQEAASEVEDEDDEDQDDDAASCSSRSMVLHETDPAAAVDGEAGDEEEAAPGEDAVDDEERLDEESGGDDEAAASDEDEDAGRNDDAVAEHEVEEDCDDDDDAAEESGDSDYEDNEECRITAAGADNAPSADNEPRTDNEPTADATHANVVVNADCLRAGGYGVLESDSDQESDYGDDGSDRVLDTAHDWVGSSDSESDAEEDSIPIGELPDSEYLARSRDKNGLREMAVSGWETGAYAGRSNIAPFPTSWRSAMSDHSLFLNKDANSFPPDVNYPSLSKSTGGPSTSALRAAADCPLAVFLYFMPITLWRKIALEANRYHKQRIAVRAERIQQQQRKNQKGVKPETKAAIRARLRLVPAIESHEYLQVVGLLIARMLWPHRQRLAKHWSPASFLLVTFGKVMSLNRYQYLMQHLHFTDNNDERSTTDRAWKVRSGVDCMQATFRRGHQRNCPMTKVSFRLGRTSTRLASTKRQAPQVGHEAFYHVLCNSCVLPQVYCGKHQHQATELDNHAGAATVVRNVDAVLPVATSDWHVVVTDRFYTSVQQALQLLHRDVYLAGTIMTNRICFPKSVVKVKKKKEKDRVRGVAKIAVAKAFPCMIALAWIYLGTGGGRTPVIISRRVRGGAKLPLRCPSCLVDYQRWMGGVNVHDRPRLQRYSFQLACRGKKYYKTIFLGLLDVALVNAFIVYREYNRMQGLPAAERSTFLNQLHQPLIQVTAEDFATMADDFMPPKPSRKRPQTSIPGPCMVECPDIYVAPDGRRKRLQRACKVCSLLSSKGGDEKRKTKKDFCDACSEDDRNHWACGNKLPPLGSRIQMRKPGKKRSRREVFAGDEEKNAD</sequence>
<feature type="region of interest" description="Disordered" evidence="1">
    <location>
        <begin position="860"/>
        <end position="894"/>
    </location>
</feature>
<dbReference type="AlphaFoldDB" id="A0AAV2Z8I6"/>
<feature type="region of interest" description="Disordered" evidence="1">
    <location>
        <begin position="21"/>
        <end position="204"/>
    </location>
</feature>
<evidence type="ECO:0000256" key="1">
    <source>
        <dbReference type="SAM" id="MobiDB-lite"/>
    </source>
</evidence>
<gene>
    <name evidence="3" type="ORF">N0F65_002950</name>
</gene>
<protein>
    <recommendedName>
        <fullName evidence="2">PiggyBac transposable element-derived protein domain-containing protein</fullName>
    </recommendedName>
</protein>
<keyword evidence="4" id="KW-1185">Reference proteome</keyword>
<feature type="compositionally biased region" description="Basic and acidic residues" evidence="1">
    <location>
        <begin position="137"/>
        <end position="147"/>
    </location>
</feature>
<reference evidence="3" key="2">
    <citation type="journal article" date="2023" name="Microbiol Resour">
        <title>Decontamination and Annotation of the Draft Genome Sequence of the Oomycete Lagenidium giganteum ARSEF 373.</title>
        <authorList>
            <person name="Morgan W.R."/>
            <person name="Tartar A."/>
        </authorList>
    </citation>
    <scope>NUCLEOTIDE SEQUENCE</scope>
    <source>
        <strain evidence="3">ARSEF 373</strain>
    </source>
</reference>
<feature type="compositionally biased region" description="Basic and acidic residues" evidence="1">
    <location>
        <begin position="235"/>
        <end position="244"/>
    </location>
</feature>
<dbReference type="Pfam" id="PF13843">
    <property type="entry name" value="DDE_Tnp_1_7"/>
    <property type="match status" value="1"/>
</dbReference>
<feature type="compositionally biased region" description="Basic and acidic residues" evidence="1">
    <location>
        <begin position="21"/>
        <end position="34"/>
    </location>
</feature>
<feature type="compositionally biased region" description="Acidic residues" evidence="1">
    <location>
        <begin position="148"/>
        <end position="172"/>
    </location>
</feature>
<dbReference type="Proteomes" id="UP001146120">
    <property type="component" value="Unassembled WGS sequence"/>
</dbReference>
<evidence type="ECO:0000259" key="2">
    <source>
        <dbReference type="Pfam" id="PF13843"/>
    </source>
</evidence>
<dbReference type="PANTHER" id="PTHR46599">
    <property type="entry name" value="PIGGYBAC TRANSPOSABLE ELEMENT-DERIVED PROTEIN 4"/>
    <property type="match status" value="1"/>
</dbReference>
<dbReference type="EMBL" id="DAKRPA010000041">
    <property type="protein sequence ID" value="DBA01834.1"/>
    <property type="molecule type" value="Genomic_DNA"/>
</dbReference>
<accession>A0AAV2Z8I6</accession>
<feature type="compositionally biased region" description="Acidic residues" evidence="1">
    <location>
        <begin position="223"/>
        <end position="234"/>
    </location>
</feature>
<reference evidence="3" key="1">
    <citation type="submission" date="2022-11" db="EMBL/GenBank/DDBJ databases">
        <authorList>
            <person name="Morgan W.R."/>
            <person name="Tartar A."/>
        </authorList>
    </citation>
    <scope>NUCLEOTIDE SEQUENCE</scope>
    <source>
        <strain evidence="3">ARSEF 373</strain>
    </source>
</reference>